<dbReference type="VEuPathDB" id="FungiDB:P168DRAFT_75181"/>
<evidence type="ECO:0000313" key="2">
    <source>
        <dbReference type="EMBL" id="PKY00267.1"/>
    </source>
</evidence>
<dbReference type="RefSeq" id="XP_024688861.1">
    <property type="nucleotide sequence ID" value="XM_024842134.1"/>
</dbReference>
<reference evidence="2" key="1">
    <citation type="submission" date="2016-12" db="EMBL/GenBank/DDBJ databases">
        <title>The genomes of Aspergillus section Nigri reveals drivers in fungal speciation.</title>
        <authorList>
            <consortium name="DOE Joint Genome Institute"/>
            <person name="Vesth T.C."/>
            <person name="Nybo J."/>
            <person name="Theobald S."/>
            <person name="Brandl J."/>
            <person name="Frisvad J.C."/>
            <person name="Nielsen K.F."/>
            <person name="Lyhne E.K."/>
            <person name="Kogle M.E."/>
            <person name="Kuo A."/>
            <person name="Riley R."/>
            <person name="Clum A."/>
            <person name="Nolan M."/>
            <person name="Lipzen A."/>
            <person name="Salamov A."/>
            <person name="Henrissat B."/>
            <person name="Wiebenga A."/>
            <person name="De vries R.P."/>
            <person name="Grigoriev I.V."/>
            <person name="Mortensen U.H."/>
            <person name="Andersen M.R."/>
            <person name="Baker S.E."/>
        </authorList>
    </citation>
    <scope>NUCLEOTIDE SEQUENCE</scope>
    <source>
        <strain evidence="2">IBT 28561</strain>
    </source>
</reference>
<organism evidence="2 3">
    <name type="scientific">Aspergillus campestris (strain IBT 28561)</name>
    <dbReference type="NCBI Taxonomy" id="1392248"/>
    <lineage>
        <taxon>Eukaryota</taxon>
        <taxon>Fungi</taxon>
        <taxon>Dikarya</taxon>
        <taxon>Ascomycota</taxon>
        <taxon>Pezizomycotina</taxon>
        <taxon>Eurotiomycetes</taxon>
        <taxon>Eurotiomycetidae</taxon>
        <taxon>Eurotiales</taxon>
        <taxon>Aspergillaceae</taxon>
        <taxon>Aspergillus</taxon>
        <taxon>Aspergillus subgen. Circumdati</taxon>
    </lineage>
</organism>
<keyword evidence="3" id="KW-1185">Reference proteome</keyword>
<feature type="transmembrane region" description="Helical" evidence="1">
    <location>
        <begin position="6"/>
        <end position="23"/>
    </location>
</feature>
<keyword evidence="1" id="KW-0812">Transmembrane</keyword>
<name>A0A2I1CRM2_ASPC2</name>
<dbReference type="Proteomes" id="UP000234254">
    <property type="component" value="Unassembled WGS sequence"/>
</dbReference>
<dbReference type="EMBL" id="MSFM01000015">
    <property type="protein sequence ID" value="PKY00267.1"/>
    <property type="molecule type" value="Genomic_DNA"/>
</dbReference>
<keyword evidence="1" id="KW-1133">Transmembrane helix</keyword>
<accession>A0A2I1CRM2</accession>
<evidence type="ECO:0000313" key="3">
    <source>
        <dbReference type="Proteomes" id="UP000234254"/>
    </source>
</evidence>
<feature type="transmembrane region" description="Helical" evidence="1">
    <location>
        <begin position="30"/>
        <end position="50"/>
    </location>
</feature>
<evidence type="ECO:0000256" key="1">
    <source>
        <dbReference type="SAM" id="Phobius"/>
    </source>
</evidence>
<gene>
    <name evidence="2" type="ORF">P168DRAFT_75181</name>
</gene>
<dbReference type="AlphaFoldDB" id="A0A2I1CRM2"/>
<comment type="caution">
    <text evidence="2">The sequence shown here is derived from an EMBL/GenBank/DDBJ whole genome shotgun (WGS) entry which is preliminary data.</text>
</comment>
<protein>
    <submittedName>
        <fullName evidence="2">Uncharacterized protein</fullName>
    </submittedName>
</protein>
<dbReference type="GeneID" id="36549663"/>
<proteinExistence type="predicted"/>
<sequence>MCGLVACRNVFPAAILLGIYLLARPLSTRMFPSVFCLFESLFLLLFFFVFQVGPMTENGIDRRSDFGSFHTDMAIGVPRHLT</sequence>
<keyword evidence="1" id="KW-0472">Membrane</keyword>